<dbReference type="EMBL" id="JAFIQS020000007">
    <property type="protein sequence ID" value="KAH9479158.1"/>
    <property type="molecule type" value="Genomic_DNA"/>
</dbReference>
<evidence type="ECO:0000313" key="2">
    <source>
        <dbReference type="Proteomes" id="UP000664032"/>
    </source>
</evidence>
<dbReference type="Proteomes" id="UP000664032">
    <property type="component" value="Unassembled WGS sequence"/>
</dbReference>
<evidence type="ECO:0000313" key="1">
    <source>
        <dbReference type="EMBL" id="KAH9479158.1"/>
    </source>
</evidence>
<gene>
    <name evidence="1" type="ORF">JR316_0007744</name>
</gene>
<proteinExistence type="predicted"/>
<accession>A0ACB8GUG1</accession>
<name>A0ACB8GUG1_PSICU</name>
<comment type="caution">
    <text evidence="1">The sequence shown here is derived from an EMBL/GenBank/DDBJ whole genome shotgun (WGS) entry which is preliminary data.</text>
</comment>
<organism evidence="1 2">
    <name type="scientific">Psilocybe cubensis</name>
    <name type="common">Psychedelic mushroom</name>
    <name type="synonym">Stropharia cubensis</name>
    <dbReference type="NCBI Taxonomy" id="181762"/>
    <lineage>
        <taxon>Eukaryota</taxon>
        <taxon>Fungi</taxon>
        <taxon>Dikarya</taxon>
        <taxon>Basidiomycota</taxon>
        <taxon>Agaricomycotina</taxon>
        <taxon>Agaricomycetes</taxon>
        <taxon>Agaricomycetidae</taxon>
        <taxon>Agaricales</taxon>
        <taxon>Agaricineae</taxon>
        <taxon>Strophariaceae</taxon>
        <taxon>Psilocybe</taxon>
    </lineage>
</organism>
<keyword evidence="2" id="KW-1185">Reference proteome</keyword>
<sequence>MHILYSIIGLSCGLRAYALMIGPSANLIIGNKAIAPDGYKRSAVLAGASFNTLSFPGPVIRATKGDTLQINVVDQLTDSTMLMGTSIHWHGFYQKGTSWADGVVGVTQCPIAPGHSFLYQFPTADQAGTFWYHSHYSTQYCDGLRGALIVYDPTDPYRTCRFYARTAQVDNHCILISETTIITLADWYHLASPQQSLPANINSVLINGQGRFPGGPESPLSVIKVVPNKRYRFRLISMSCDPAFTFSIDGHPMTVIEADSQSVQPLTVNEITIHAGQRYSFILYANNPIGNYWIRSHPNDDGLKGYAGGINSAILRYYGAPTKDPTTSKASVSNPLIEANLRPLYNPAAPGIPSPGAADVNINLEITYNNDTQKFLVNNVPFADVPVPVLLQILSGGQSAIDLLPAGSVYTLPPNKVIEISMPGGSTGSPHPMHLHGHDFSVVRSAGSKQYNYVNPVRRDVVNLGESRAEDNVTVRFKTDNSGPWILHCHIDWHLEAGLAVVFAEDAPSVKLSNPPPAWDQLCPIYNALPPQTFH</sequence>
<protein>
    <submittedName>
        <fullName evidence="1">Laccase-2</fullName>
    </submittedName>
</protein>
<reference evidence="1" key="1">
    <citation type="submission" date="2021-10" db="EMBL/GenBank/DDBJ databases">
        <title>Psilocybe cubensis genome.</title>
        <authorList>
            <person name="Mckernan K.J."/>
            <person name="Crawford S."/>
            <person name="Trippe A."/>
            <person name="Kane L.T."/>
            <person name="Mclaughlin S."/>
        </authorList>
    </citation>
    <scope>NUCLEOTIDE SEQUENCE</scope>
    <source>
        <strain evidence="1">MGC-MH-2018</strain>
    </source>
</reference>